<keyword evidence="2" id="KW-1185">Reference proteome</keyword>
<dbReference type="Proteomes" id="UP001054945">
    <property type="component" value="Unassembled WGS sequence"/>
</dbReference>
<accession>A0AAV4PFY4</accession>
<protein>
    <submittedName>
        <fullName evidence="1">Uncharacterized protein</fullName>
    </submittedName>
</protein>
<organism evidence="1 2">
    <name type="scientific">Caerostris extrusa</name>
    <name type="common">Bark spider</name>
    <name type="synonym">Caerostris bankana</name>
    <dbReference type="NCBI Taxonomy" id="172846"/>
    <lineage>
        <taxon>Eukaryota</taxon>
        <taxon>Metazoa</taxon>
        <taxon>Ecdysozoa</taxon>
        <taxon>Arthropoda</taxon>
        <taxon>Chelicerata</taxon>
        <taxon>Arachnida</taxon>
        <taxon>Araneae</taxon>
        <taxon>Araneomorphae</taxon>
        <taxon>Entelegynae</taxon>
        <taxon>Araneoidea</taxon>
        <taxon>Araneidae</taxon>
        <taxon>Caerostris</taxon>
    </lineage>
</organism>
<evidence type="ECO:0000313" key="2">
    <source>
        <dbReference type="Proteomes" id="UP001054945"/>
    </source>
</evidence>
<reference evidence="1 2" key="1">
    <citation type="submission" date="2021-06" db="EMBL/GenBank/DDBJ databases">
        <title>Caerostris extrusa draft genome.</title>
        <authorList>
            <person name="Kono N."/>
            <person name="Arakawa K."/>
        </authorList>
    </citation>
    <scope>NUCLEOTIDE SEQUENCE [LARGE SCALE GENOMIC DNA]</scope>
</reference>
<dbReference type="AlphaFoldDB" id="A0AAV4PFY4"/>
<evidence type="ECO:0000313" key="1">
    <source>
        <dbReference type="EMBL" id="GIX94953.1"/>
    </source>
</evidence>
<sequence>MAIALEKGPLYAVQAENTGRFIACGAGSGAIHLLEVPFHFQTISKEGTDLVTKIIGTDEPLQGRSTLKPAYIDVSLEEDFIEDAYDPPERAEDLREEYEELLKNIL</sequence>
<proteinExistence type="predicted"/>
<gene>
    <name evidence="1" type="ORF">CEXT_606291</name>
</gene>
<comment type="caution">
    <text evidence="1">The sequence shown here is derived from an EMBL/GenBank/DDBJ whole genome shotgun (WGS) entry which is preliminary data.</text>
</comment>
<dbReference type="EMBL" id="BPLR01004455">
    <property type="protein sequence ID" value="GIX94953.1"/>
    <property type="molecule type" value="Genomic_DNA"/>
</dbReference>
<name>A0AAV4PFY4_CAEEX</name>